<dbReference type="Proteomes" id="UP000467841">
    <property type="component" value="Unassembled WGS sequence"/>
</dbReference>
<feature type="compositionally biased region" description="Acidic residues" evidence="1">
    <location>
        <begin position="339"/>
        <end position="360"/>
    </location>
</feature>
<dbReference type="SMART" id="SM00320">
    <property type="entry name" value="WD40"/>
    <property type="match status" value="3"/>
</dbReference>
<feature type="region of interest" description="Disordered" evidence="1">
    <location>
        <begin position="517"/>
        <end position="590"/>
    </location>
</feature>
<proteinExistence type="predicted"/>
<dbReference type="InterPro" id="IPR015943">
    <property type="entry name" value="WD40/YVTN_repeat-like_dom_sf"/>
</dbReference>
<dbReference type="Pfam" id="PF00400">
    <property type="entry name" value="WD40"/>
    <property type="match status" value="1"/>
</dbReference>
<feature type="compositionally biased region" description="Acidic residues" evidence="1">
    <location>
        <begin position="316"/>
        <end position="331"/>
    </location>
</feature>
<feature type="region of interest" description="Disordered" evidence="1">
    <location>
        <begin position="75"/>
        <end position="126"/>
    </location>
</feature>
<dbReference type="GO" id="GO:0005730">
    <property type="term" value="C:nucleolus"/>
    <property type="evidence" value="ECO:0007669"/>
    <property type="project" value="InterPro"/>
</dbReference>
<comment type="caution">
    <text evidence="2">The sequence shown here is derived from an EMBL/GenBank/DDBJ whole genome shotgun (WGS) entry which is preliminary data.</text>
</comment>
<feature type="compositionally biased region" description="Polar residues" evidence="1">
    <location>
        <begin position="188"/>
        <end position="207"/>
    </location>
</feature>
<gene>
    <name evidence="2" type="ORF">MERR_LOCUS13687</name>
</gene>
<feature type="compositionally biased region" description="Low complexity" evidence="1">
    <location>
        <begin position="518"/>
        <end position="530"/>
    </location>
</feature>
<dbReference type="Gene3D" id="2.130.10.10">
    <property type="entry name" value="YVTN repeat-like/Quinoprotein amine dehydrogenase"/>
    <property type="match status" value="1"/>
</dbReference>
<accession>A0A6D2IDW8</accession>
<reference evidence="2" key="1">
    <citation type="submission" date="2020-01" db="EMBL/GenBank/DDBJ databases">
        <authorList>
            <person name="Mishra B."/>
        </authorList>
    </citation>
    <scope>NUCLEOTIDE SEQUENCE [LARGE SCALE GENOMIC DNA]</scope>
</reference>
<feature type="compositionally biased region" description="Basic residues" evidence="1">
    <location>
        <begin position="554"/>
        <end position="563"/>
    </location>
</feature>
<dbReference type="CDD" id="cd22857">
    <property type="entry name" value="WDR74"/>
    <property type="match status" value="1"/>
</dbReference>
<dbReference type="PANTHER" id="PTHR16038:SF4">
    <property type="entry name" value="WD REPEAT-CONTAINING PROTEIN 74"/>
    <property type="match status" value="1"/>
</dbReference>
<feature type="compositionally biased region" description="Polar residues" evidence="1">
    <location>
        <begin position="242"/>
        <end position="256"/>
    </location>
</feature>
<dbReference type="GO" id="GO:0042273">
    <property type="term" value="P:ribosomal large subunit biogenesis"/>
    <property type="evidence" value="ECO:0007669"/>
    <property type="project" value="InterPro"/>
</dbReference>
<feature type="region of interest" description="Disordered" evidence="1">
    <location>
        <begin position="182"/>
        <end position="371"/>
    </location>
</feature>
<protein>
    <submittedName>
        <fullName evidence="2">Uncharacterized protein</fullName>
    </submittedName>
</protein>
<feature type="compositionally biased region" description="Acidic residues" evidence="1">
    <location>
        <begin position="535"/>
        <end position="549"/>
    </location>
</feature>
<evidence type="ECO:0000313" key="3">
    <source>
        <dbReference type="Proteomes" id="UP000467841"/>
    </source>
</evidence>
<keyword evidence="3" id="KW-1185">Reference proteome</keyword>
<feature type="compositionally biased region" description="Polar residues" evidence="1">
    <location>
        <begin position="214"/>
        <end position="227"/>
    </location>
</feature>
<dbReference type="SUPFAM" id="SSF50978">
    <property type="entry name" value="WD40 repeat-like"/>
    <property type="match status" value="1"/>
</dbReference>
<evidence type="ECO:0000313" key="2">
    <source>
        <dbReference type="EMBL" id="CAA7026452.1"/>
    </source>
</evidence>
<dbReference type="EMBL" id="CACVBM020001051">
    <property type="protein sequence ID" value="CAA7026452.1"/>
    <property type="molecule type" value="Genomic_DNA"/>
</dbReference>
<dbReference type="GO" id="GO:0030687">
    <property type="term" value="C:preribosome, large subunit precursor"/>
    <property type="evidence" value="ECO:0007669"/>
    <property type="project" value="TreeGrafter"/>
</dbReference>
<feature type="region of interest" description="Disordered" evidence="1">
    <location>
        <begin position="149"/>
        <end position="170"/>
    </location>
</feature>
<organism evidence="2 3">
    <name type="scientific">Microthlaspi erraticum</name>
    <dbReference type="NCBI Taxonomy" id="1685480"/>
    <lineage>
        <taxon>Eukaryota</taxon>
        <taxon>Viridiplantae</taxon>
        <taxon>Streptophyta</taxon>
        <taxon>Embryophyta</taxon>
        <taxon>Tracheophyta</taxon>
        <taxon>Spermatophyta</taxon>
        <taxon>Magnoliopsida</taxon>
        <taxon>eudicotyledons</taxon>
        <taxon>Gunneridae</taxon>
        <taxon>Pentapetalae</taxon>
        <taxon>rosids</taxon>
        <taxon>malvids</taxon>
        <taxon>Brassicales</taxon>
        <taxon>Brassicaceae</taxon>
        <taxon>Coluteocarpeae</taxon>
        <taxon>Microthlaspi</taxon>
    </lineage>
</organism>
<evidence type="ECO:0000256" key="1">
    <source>
        <dbReference type="SAM" id="MobiDB-lite"/>
    </source>
</evidence>
<dbReference type="PANTHER" id="PTHR16038">
    <property type="entry name" value="NOP SEVEN ASSOCIATED PROTEIN 1"/>
    <property type="match status" value="1"/>
</dbReference>
<dbReference type="OrthoDB" id="652255at2759"/>
<feature type="compositionally biased region" description="Basic residues" evidence="1">
    <location>
        <begin position="80"/>
        <end position="89"/>
    </location>
</feature>
<dbReference type="InterPro" id="IPR001680">
    <property type="entry name" value="WD40_rpt"/>
</dbReference>
<sequence length="622" mass="69625">MSMSGTLHLSSDYFPGYTLSDSRCFSNSAVSRRTLAILPGSSCPDHKLENGRLKCAPNSRSFVCQANSGSYRRNPDFSRLNKHGFRGRNNRPSEERDDFDSEMLSSRNGPLLSLSNSPKFQATCSPGPREKEIVELFRKVQAQLRARAAAKKEDKKIEAASNGQGKESETVDSLLKLLRKHSGDQSKKSVGNFSSHGDSSYPIQGNSVDRRDQNASSFARPTSSFRRNSPVPRSKSPPAYSSEPTFDQASSYSVTWTHKKNTSESHEEPEDGPEAEAELEHEYEDVSEYDSEPEPVTAVLESESELKPESSSFHQEEEDDVTLEALSDDNNDNVTFDVLSDDDDESLDEDDDESEEEAAKDEDLSTLKPPKDSLGIFTPTWFTCAAFLSNEDHCKFVTGTKSHQVRLYDASAQRRPVLSFDFPETAVTAICEDPDGHTIYVGNTSADLAAYDIRTGKLLGSFLGKCSGSIRSVVRHPHHNVIASCGLDRYLRVYDVFLKQHLTGLVFDSSFSGEETAEANTVVEAATEENMTTMDQEDDDDEEEEEDEAEKAPVKKKKSKKEKRSREKVQEDDEDDEEEKKMKQSLCSNPSYSFEQTKRENFVFCYKDNLLIKRSLSYSTNT</sequence>
<feature type="compositionally biased region" description="Polar residues" evidence="1">
    <location>
        <begin position="103"/>
        <end position="124"/>
    </location>
</feature>
<feature type="compositionally biased region" description="Acidic residues" evidence="1">
    <location>
        <begin position="267"/>
        <end position="293"/>
    </location>
</feature>
<dbReference type="InterPro" id="IPR037379">
    <property type="entry name" value="WDR74/Nsa1"/>
</dbReference>
<dbReference type="AlphaFoldDB" id="A0A6D2IDW8"/>
<dbReference type="InterPro" id="IPR036322">
    <property type="entry name" value="WD40_repeat_dom_sf"/>
</dbReference>
<name>A0A6D2IDW8_9BRAS</name>
<feature type="compositionally biased region" description="Basic and acidic residues" evidence="1">
    <location>
        <begin position="361"/>
        <end position="371"/>
    </location>
</feature>